<evidence type="ECO:0000259" key="1">
    <source>
        <dbReference type="Pfam" id="PF12680"/>
    </source>
</evidence>
<evidence type="ECO:0000313" key="2">
    <source>
        <dbReference type="EMBL" id="RZS93446.1"/>
    </source>
</evidence>
<organism evidence="2 3">
    <name type="scientific">Aquimarina brevivitae</name>
    <dbReference type="NCBI Taxonomy" id="323412"/>
    <lineage>
        <taxon>Bacteria</taxon>
        <taxon>Pseudomonadati</taxon>
        <taxon>Bacteroidota</taxon>
        <taxon>Flavobacteriia</taxon>
        <taxon>Flavobacteriales</taxon>
        <taxon>Flavobacteriaceae</taxon>
        <taxon>Aquimarina</taxon>
    </lineage>
</organism>
<dbReference type="InterPro" id="IPR037401">
    <property type="entry name" value="SnoaL-like"/>
</dbReference>
<gene>
    <name evidence="2" type="ORF">EV197_2024</name>
</gene>
<evidence type="ECO:0000313" key="3">
    <source>
        <dbReference type="Proteomes" id="UP000292262"/>
    </source>
</evidence>
<dbReference type="SUPFAM" id="SSF69304">
    <property type="entry name" value="Tricorn protease N-terminal domain"/>
    <property type="match status" value="1"/>
</dbReference>
<dbReference type="Pfam" id="PF12680">
    <property type="entry name" value="SnoaL_2"/>
    <property type="match status" value="1"/>
</dbReference>
<keyword evidence="3" id="KW-1185">Reference proteome</keyword>
<protein>
    <submittedName>
        <fullName evidence="2">Uncharacterized protein (TIGR02246 family)</fullName>
    </submittedName>
</protein>
<feature type="domain" description="SnoaL-like" evidence="1">
    <location>
        <begin position="292"/>
        <end position="388"/>
    </location>
</feature>
<accession>A0A4Q7P0W3</accession>
<dbReference type="RefSeq" id="WP_207224202.1">
    <property type="nucleotide sequence ID" value="NZ_SGXE01000002.1"/>
</dbReference>
<comment type="caution">
    <text evidence="2">The sequence shown here is derived from an EMBL/GenBank/DDBJ whole genome shotgun (WGS) entry which is preliminary data.</text>
</comment>
<reference evidence="2 3" key="1">
    <citation type="submission" date="2019-02" db="EMBL/GenBank/DDBJ databases">
        <title>Genomic Encyclopedia of Type Strains, Phase IV (KMG-IV): sequencing the most valuable type-strain genomes for metagenomic binning, comparative biology and taxonomic classification.</title>
        <authorList>
            <person name="Goeker M."/>
        </authorList>
    </citation>
    <scope>NUCLEOTIDE SEQUENCE [LARGE SCALE GENOMIC DNA]</scope>
    <source>
        <strain evidence="2 3">DSM 17196</strain>
    </source>
</reference>
<sequence>MSQKLNFVLFLVTSIFYAQPDTEVYLFNVNSTKKGISLELVSNISNNPGYDNQPYFYNDNIIIYAATQGDQTEIAKYNLRDKKTTVLSQTPNGSEYSPTKIPEQKAVSAIRLGKDGTQLLYKYDFTSGKSDVLIDSLKVGYHSWYTKDIVICAVLVEDRMDLYSYNIKRKSKRLLDKNVGRSIHKIPNSSLISYISKENKLWEIRNINPISGERSKIINTITNNEDMCWLNNGTILLPVKNRIYYFNPQQDTTWNILTTFKEDNLHSITRITTNEIGNLLALVSETSPEKVVQQQLDAYNNRDIEAFAAAFSEDVEVYNFPNQLQLKGRDKLKNAYDEFFKNTPNLHCILQNRIVHDNKVIDEELVTINDTEISAVAIYEVTNGKISKVTFIR</sequence>
<dbReference type="SUPFAM" id="SSF54427">
    <property type="entry name" value="NTF2-like"/>
    <property type="match status" value="1"/>
</dbReference>
<name>A0A4Q7P0W3_9FLAO</name>
<dbReference type="InterPro" id="IPR032710">
    <property type="entry name" value="NTF2-like_dom_sf"/>
</dbReference>
<dbReference type="AlphaFoldDB" id="A0A4Q7P0W3"/>
<dbReference type="Gene3D" id="3.10.450.50">
    <property type="match status" value="1"/>
</dbReference>
<proteinExistence type="predicted"/>
<dbReference type="EMBL" id="SGXE01000002">
    <property type="protein sequence ID" value="RZS93446.1"/>
    <property type="molecule type" value="Genomic_DNA"/>
</dbReference>
<dbReference type="Proteomes" id="UP000292262">
    <property type="component" value="Unassembled WGS sequence"/>
</dbReference>